<gene>
    <name evidence="1" type="ORF">LOK49_LG11G00749</name>
</gene>
<name>A0ACC0G749_9ERIC</name>
<dbReference type="EMBL" id="CM045769">
    <property type="protein sequence ID" value="KAI7995866.1"/>
    <property type="molecule type" value="Genomic_DNA"/>
</dbReference>
<evidence type="ECO:0000313" key="1">
    <source>
        <dbReference type="EMBL" id="KAI7995866.1"/>
    </source>
</evidence>
<sequence length="97" mass="10573">MRGLDFATPGKFKVRVDRLRSLEYEHDILATDEGLVASPVGNICDSNVNNVGDGGDVNVSGDLYKRDICEGDGGRMDVTDDFAEERVRMAHPPSDAM</sequence>
<organism evidence="1 2">
    <name type="scientific">Camellia lanceoleosa</name>
    <dbReference type="NCBI Taxonomy" id="1840588"/>
    <lineage>
        <taxon>Eukaryota</taxon>
        <taxon>Viridiplantae</taxon>
        <taxon>Streptophyta</taxon>
        <taxon>Embryophyta</taxon>
        <taxon>Tracheophyta</taxon>
        <taxon>Spermatophyta</taxon>
        <taxon>Magnoliopsida</taxon>
        <taxon>eudicotyledons</taxon>
        <taxon>Gunneridae</taxon>
        <taxon>Pentapetalae</taxon>
        <taxon>asterids</taxon>
        <taxon>Ericales</taxon>
        <taxon>Theaceae</taxon>
        <taxon>Camellia</taxon>
    </lineage>
</organism>
<evidence type="ECO:0000313" key="2">
    <source>
        <dbReference type="Proteomes" id="UP001060215"/>
    </source>
</evidence>
<accession>A0ACC0G749</accession>
<proteinExistence type="predicted"/>
<comment type="caution">
    <text evidence="1">The sequence shown here is derived from an EMBL/GenBank/DDBJ whole genome shotgun (WGS) entry which is preliminary data.</text>
</comment>
<protein>
    <submittedName>
        <fullName evidence="1">Uncharacterized protein</fullName>
    </submittedName>
</protein>
<reference evidence="1 2" key="1">
    <citation type="journal article" date="2022" name="Plant J.">
        <title>Chromosome-level genome of Camellia lanceoleosa provides a valuable resource for understanding genome evolution and self-incompatibility.</title>
        <authorList>
            <person name="Gong W."/>
            <person name="Xiao S."/>
            <person name="Wang L."/>
            <person name="Liao Z."/>
            <person name="Chang Y."/>
            <person name="Mo W."/>
            <person name="Hu G."/>
            <person name="Li W."/>
            <person name="Zhao G."/>
            <person name="Zhu H."/>
            <person name="Hu X."/>
            <person name="Ji K."/>
            <person name="Xiang X."/>
            <person name="Song Q."/>
            <person name="Yuan D."/>
            <person name="Jin S."/>
            <person name="Zhang L."/>
        </authorList>
    </citation>
    <scope>NUCLEOTIDE SEQUENCE [LARGE SCALE GENOMIC DNA]</scope>
    <source>
        <strain evidence="1">SQ_2022a</strain>
    </source>
</reference>
<dbReference type="Proteomes" id="UP001060215">
    <property type="component" value="Chromosome 12"/>
</dbReference>
<keyword evidence="2" id="KW-1185">Reference proteome</keyword>